<evidence type="ECO:0000256" key="6">
    <source>
        <dbReference type="SAM" id="MobiDB-lite"/>
    </source>
</evidence>
<dbReference type="InterPro" id="IPR007627">
    <property type="entry name" value="RNA_pol_sigma70_r2"/>
</dbReference>
<dbReference type="InterPro" id="IPR039425">
    <property type="entry name" value="RNA_pol_sigma-70-like"/>
</dbReference>
<dbReference type="SUPFAM" id="SSF88946">
    <property type="entry name" value="Sigma2 domain of RNA polymerase sigma factors"/>
    <property type="match status" value="1"/>
</dbReference>
<feature type="compositionally biased region" description="Low complexity" evidence="6">
    <location>
        <begin position="89"/>
        <end position="98"/>
    </location>
</feature>
<dbReference type="Gene3D" id="1.10.1740.10">
    <property type="match status" value="1"/>
</dbReference>
<evidence type="ECO:0000313" key="9">
    <source>
        <dbReference type="EMBL" id="QDU65193.1"/>
    </source>
</evidence>
<dbReference type="PANTHER" id="PTHR43133:SF8">
    <property type="entry name" value="RNA POLYMERASE SIGMA FACTOR HI_1459-RELATED"/>
    <property type="match status" value="1"/>
</dbReference>
<dbReference type="Pfam" id="PF08281">
    <property type="entry name" value="Sigma70_r4_2"/>
    <property type="match status" value="1"/>
</dbReference>
<dbReference type="AlphaFoldDB" id="A0A518BE86"/>
<dbReference type="NCBIfam" id="TIGR02937">
    <property type="entry name" value="sigma70-ECF"/>
    <property type="match status" value="1"/>
</dbReference>
<dbReference type="GO" id="GO:0016987">
    <property type="term" value="F:sigma factor activity"/>
    <property type="evidence" value="ECO:0007669"/>
    <property type="project" value="UniProtKB-KW"/>
</dbReference>
<dbReference type="CDD" id="cd06171">
    <property type="entry name" value="Sigma70_r4"/>
    <property type="match status" value="1"/>
</dbReference>
<sequence length="620" mass="67929">MHAATDTIPIETLLAEQGWMRSLALALLRDAQVADDVVQDAVLAALRRPPASDRPLRPWLRAVVRNVAWKRIERDRNRATSERDRAAARPEAAMPSAEELSERHELRALVCELVRELDEPYRSTLLLRFFEDRSPAQIAAHTQTPAGTVRWRLKVGLDRLRERLDARHGGERLAWARCLAPLLATESSLVSTTTSASLLQTVLTLSPAMKLFALAVPLVALAILWPESEPGAVLGAVGMVSRGSVEAPAPSGQEDEVAGDAETYRRAAAALATDSDELFSEALLAYAREELTEAWRDVRGEEIDPERLEALIEHFKGVVLVAPGHIGRGRAEDQDRIDRLAESGEVLSLLALMDLGMTGAQLDLVSDATAFAQLFEPLAQGPNVSVLDDIRHPDRLLSDGATLMLPAGVFQLQALMRELEPFPRDVTIRGAGMGATLLIAGSLSTKAPLSNLAFRDLTVFTDNAYLLALRSEPASVYFDHVRAIGFDMGAGASCLFGTEELAVYARDSVFEGGYGRHPRYGTLFSIGTGGIVARFERCEFDLVDSNLSTLSFPATVVFDQCRMTNMLDDPLGSDRPDDGIAFIRTSVERFPWSDAEGNPVESPHKDLNDLFPDWQKRIAY</sequence>
<evidence type="ECO:0000259" key="8">
    <source>
        <dbReference type="Pfam" id="PF08281"/>
    </source>
</evidence>
<comment type="similarity">
    <text evidence="1">Belongs to the sigma-70 factor family. ECF subfamily.</text>
</comment>
<keyword evidence="5" id="KW-0804">Transcription</keyword>
<evidence type="ECO:0000256" key="5">
    <source>
        <dbReference type="ARBA" id="ARBA00023163"/>
    </source>
</evidence>
<dbReference type="PANTHER" id="PTHR43133">
    <property type="entry name" value="RNA POLYMERASE ECF-TYPE SIGMA FACTO"/>
    <property type="match status" value="1"/>
</dbReference>
<feature type="domain" description="RNA polymerase sigma-70 region 2" evidence="7">
    <location>
        <begin position="17"/>
        <end position="76"/>
    </location>
</feature>
<dbReference type="Gene3D" id="1.10.10.10">
    <property type="entry name" value="Winged helix-like DNA-binding domain superfamily/Winged helix DNA-binding domain"/>
    <property type="match status" value="1"/>
</dbReference>
<feature type="domain" description="RNA polymerase sigma factor 70 region 4 type 2" evidence="8">
    <location>
        <begin position="112"/>
        <end position="154"/>
    </location>
</feature>
<keyword evidence="2" id="KW-0805">Transcription regulation</keyword>
<dbReference type="InterPro" id="IPR014284">
    <property type="entry name" value="RNA_pol_sigma-70_dom"/>
</dbReference>
<keyword evidence="4" id="KW-0238">DNA-binding</keyword>
<name>A0A518BE86_9BACT</name>
<evidence type="ECO:0000256" key="1">
    <source>
        <dbReference type="ARBA" id="ARBA00010641"/>
    </source>
</evidence>
<organism evidence="9 10">
    <name type="scientific">Engelhardtia mirabilis</name>
    <dbReference type="NCBI Taxonomy" id="2528011"/>
    <lineage>
        <taxon>Bacteria</taxon>
        <taxon>Pseudomonadati</taxon>
        <taxon>Planctomycetota</taxon>
        <taxon>Planctomycetia</taxon>
        <taxon>Planctomycetia incertae sedis</taxon>
        <taxon>Engelhardtia</taxon>
    </lineage>
</organism>
<evidence type="ECO:0000256" key="2">
    <source>
        <dbReference type="ARBA" id="ARBA00023015"/>
    </source>
</evidence>
<dbReference type="GO" id="GO:0003677">
    <property type="term" value="F:DNA binding"/>
    <property type="evidence" value="ECO:0007669"/>
    <property type="project" value="UniProtKB-KW"/>
</dbReference>
<dbReference type="EMBL" id="CP036287">
    <property type="protein sequence ID" value="QDU65193.1"/>
    <property type="molecule type" value="Genomic_DNA"/>
</dbReference>
<dbReference type="RefSeq" id="WP_145061566.1">
    <property type="nucleotide sequence ID" value="NZ_CP036287.1"/>
</dbReference>
<reference evidence="9 10" key="1">
    <citation type="submission" date="2019-02" db="EMBL/GenBank/DDBJ databases">
        <title>Deep-cultivation of Planctomycetes and their phenomic and genomic characterization uncovers novel biology.</title>
        <authorList>
            <person name="Wiegand S."/>
            <person name="Jogler M."/>
            <person name="Boedeker C."/>
            <person name="Pinto D."/>
            <person name="Vollmers J."/>
            <person name="Rivas-Marin E."/>
            <person name="Kohn T."/>
            <person name="Peeters S.H."/>
            <person name="Heuer A."/>
            <person name="Rast P."/>
            <person name="Oberbeckmann S."/>
            <person name="Bunk B."/>
            <person name="Jeske O."/>
            <person name="Meyerdierks A."/>
            <person name="Storesund J.E."/>
            <person name="Kallscheuer N."/>
            <person name="Luecker S."/>
            <person name="Lage O.M."/>
            <person name="Pohl T."/>
            <person name="Merkel B.J."/>
            <person name="Hornburger P."/>
            <person name="Mueller R.-W."/>
            <person name="Bruemmer F."/>
            <person name="Labrenz M."/>
            <person name="Spormann A.M."/>
            <person name="Op den Camp H."/>
            <person name="Overmann J."/>
            <person name="Amann R."/>
            <person name="Jetten M.S.M."/>
            <person name="Mascher T."/>
            <person name="Medema M.H."/>
            <person name="Devos D.P."/>
            <person name="Kaster A.-K."/>
            <person name="Ovreas L."/>
            <person name="Rohde M."/>
            <person name="Galperin M.Y."/>
            <person name="Jogler C."/>
        </authorList>
    </citation>
    <scope>NUCLEOTIDE SEQUENCE [LARGE SCALE GENOMIC DNA]</scope>
    <source>
        <strain evidence="9 10">Pla133</strain>
    </source>
</reference>
<protein>
    <submittedName>
        <fullName evidence="9">RNA polymerase sigma factor</fullName>
    </submittedName>
</protein>
<dbReference type="InterPro" id="IPR013325">
    <property type="entry name" value="RNA_pol_sigma_r2"/>
</dbReference>
<evidence type="ECO:0000256" key="3">
    <source>
        <dbReference type="ARBA" id="ARBA00023082"/>
    </source>
</evidence>
<dbReference type="InterPro" id="IPR013249">
    <property type="entry name" value="RNA_pol_sigma70_r4_t2"/>
</dbReference>
<dbReference type="Proteomes" id="UP000316921">
    <property type="component" value="Chromosome"/>
</dbReference>
<keyword evidence="10" id="KW-1185">Reference proteome</keyword>
<dbReference type="InterPro" id="IPR036388">
    <property type="entry name" value="WH-like_DNA-bd_sf"/>
</dbReference>
<gene>
    <name evidence="9" type="ORF">Pla133_02570</name>
</gene>
<dbReference type="Pfam" id="PF04542">
    <property type="entry name" value="Sigma70_r2"/>
    <property type="match status" value="1"/>
</dbReference>
<dbReference type="SUPFAM" id="SSF88659">
    <property type="entry name" value="Sigma3 and sigma4 domains of RNA polymerase sigma factors"/>
    <property type="match status" value="1"/>
</dbReference>
<evidence type="ECO:0000256" key="4">
    <source>
        <dbReference type="ARBA" id="ARBA00023125"/>
    </source>
</evidence>
<evidence type="ECO:0000313" key="10">
    <source>
        <dbReference type="Proteomes" id="UP000316921"/>
    </source>
</evidence>
<proteinExistence type="inferred from homology"/>
<dbReference type="GO" id="GO:0006352">
    <property type="term" value="P:DNA-templated transcription initiation"/>
    <property type="evidence" value="ECO:0007669"/>
    <property type="project" value="InterPro"/>
</dbReference>
<feature type="region of interest" description="Disordered" evidence="6">
    <location>
        <begin position="79"/>
        <end position="98"/>
    </location>
</feature>
<evidence type="ECO:0000259" key="7">
    <source>
        <dbReference type="Pfam" id="PF04542"/>
    </source>
</evidence>
<accession>A0A518BE86</accession>
<feature type="compositionally biased region" description="Basic and acidic residues" evidence="6">
    <location>
        <begin position="79"/>
        <end position="88"/>
    </location>
</feature>
<dbReference type="KEGG" id="pbap:Pla133_02570"/>
<dbReference type="InterPro" id="IPR013324">
    <property type="entry name" value="RNA_pol_sigma_r3/r4-like"/>
</dbReference>
<keyword evidence="3" id="KW-0731">Sigma factor</keyword>